<keyword evidence="4" id="KW-0653">Protein transport</keyword>
<dbReference type="InterPro" id="IPR016482">
    <property type="entry name" value="SecG/Sec61-beta/Sbh"/>
</dbReference>
<accession>X1CPQ9</accession>
<evidence type="ECO:0000313" key="11">
    <source>
        <dbReference type="EMBL" id="GAG86241.1"/>
    </source>
</evidence>
<feature type="region of interest" description="Disordered" evidence="9">
    <location>
        <begin position="1"/>
        <end position="24"/>
    </location>
</feature>
<evidence type="ECO:0000256" key="10">
    <source>
        <dbReference type="SAM" id="Phobius"/>
    </source>
</evidence>
<reference evidence="11" key="1">
    <citation type="journal article" date="2014" name="Front. Microbiol.">
        <title>High frequency of phylogenetically diverse reductive dehalogenase-homologous genes in deep subseafloor sedimentary metagenomes.</title>
        <authorList>
            <person name="Kawai M."/>
            <person name="Futagami T."/>
            <person name="Toyoda A."/>
            <person name="Takaki Y."/>
            <person name="Nishi S."/>
            <person name="Hori S."/>
            <person name="Arai W."/>
            <person name="Tsubouchi T."/>
            <person name="Morono Y."/>
            <person name="Uchiyama I."/>
            <person name="Ito T."/>
            <person name="Fujiyama A."/>
            <person name="Inagaki F."/>
            <person name="Takami H."/>
        </authorList>
    </citation>
    <scope>NUCLEOTIDE SEQUENCE</scope>
    <source>
        <strain evidence="11">Expedition CK06-06</strain>
    </source>
</reference>
<evidence type="ECO:0000256" key="6">
    <source>
        <dbReference type="ARBA" id="ARBA00023010"/>
    </source>
</evidence>
<gene>
    <name evidence="11" type="ORF">S01H4_30208</name>
</gene>
<feature type="transmembrane region" description="Helical" evidence="10">
    <location>
        <begin position="46"/>
        <end position="68"/>
    </location>
</feature>
<organism evidence="11">
    <name type="scientific">marine sediment metagenome</name>
    <dbReference type="NCBI Taxonomy" id="412755"/>
    <lineage>
        <taxon>unclassified sequences</taxon>
        <taxon>metagenomes</taxon>
        <taxon>ecological metagenomes</taxon>
    </lineage>
</organism>
<keyword evidence="2" id="KW-0813">Transport</keyword>
<protein>
    <recommendedName>
        <fullName evidence="12">Preprotein translocase subunit Sec61beta</fullName>
    </recommendedName>
</protein>
<proteinExistence type="inferred from homology"/>
<evidence type="ECO:0000256" key="4">
    <source>
        <dbReference type="ARBA" id="ARBA00022927"/>
    </source>
</evidence>
<keyword evidence="7 10" id="KW-0472">Membrane</keyword>
<comment type="subcellular location">
    <subcellularLocation>
        <location evidence="8">Endomembrane system</location>
        <topology evidence="8">Single-pass membrane protein</topology>
    </subcellularLocation>
</comment>
<evidence type="ECO:0000256" key="1">
    <source>
        <dbReference type="ARBA" id="ARBA00006103"/>
    </source>
</evidence>
<evidence type="ECO:0000256" key="8">
    <source>
        <dbReference type="ARBA" id="ARBA00037847"/>
    </source>
</evidence>
<keyword evidence="5 10" id="KW-1133">Transmembrane helix</keyword>
<dbReference type="AlphaFoldDB" id="X1CPQ9"/>
<evidence type="ECO:0008006" key="12">
    <source>
        <dbReference type="Google" id="ProtNLM"/>
    </source>
</evidence>
<evidence type="ECO:0000256" key="5">
    <source>
        <dbReference type="ARBA" id="ARBA00022989"/>
    </source>
</evidence>
<comment type="similarity">
    <text evidence="1">Belongs to the SEC61-beta family.</text>
</comment>
<keyword evidence="3 10" id="KW-0812">Transmembrane</keyword>
<keyword evidence="6" id="KW-0811">Translocation</keyword>
<evidence type="ECO:0000256" key="2">
    <source>
        <dbReference type="ARBA" id="ARBA00022448"/>
    </source>
</evidence>
<comment type="caution">
    <text evidence="11">The sequence shown here is derived from an EMBL/GenBank/DDBJ whole genome shotgun (WGS) entry which is preliminary data.</text>
</comment>
<evidence type="ECO:0000256" key="7">
    <source>
        <dbReference type="ARBA" id="ARBA00023136"/>
    </source>
</evidence>
<sequence>MSSQRSQSRRKKRRSGSAPMPLGGAGLMRFFEDSSIGIKVSPITTVIFSVSLIIIVILAWLGVFEWLFTPT</sequence>
<name>X1CPQ9_9ZZZZ</name>
<evidence type="ECO:0000256" key="9">
    <source>
        <dbReference type="SAM" id="MobiDB-lite"/>
    </source>
</evidence>
<dbReference type="Pfam" id="PF03911">
    <property type="entry name" value="Sec61_beta"/>
    <property type="match status" value="1"/>
</dbReference>
<dbReference type="EMBL" id="BART01015572">
    <property type="protein sequence ID" value="GAG86241.1"/>
    <property type="molecule type" value="Genomic_DNA"/>
</dbReference>
<evidence type="ECO:0000256" key="3">
    <source>
        <dbReference type="ARBA" id="ARBA00022692"/>
    </source>
</evidence>
<dbReference type="GO" id="GO:0015031">
    <property type="term" value="P:protein transport"/>
    <property type="evidence" value="ECO:0007669"/>
    <property type="project" value="UniProtKB-KW"/>
</dbReference>
<dbReference type="GO" id="GO:0012505">
    <property type="term" value="C:endomembrane system"/>
    <property type="evidence" value="ECO:0007669"/>
    <property type="project" value="UniProtKB-SubCell"/>
</dbReference>